<dbReference type="AlphaFoldDB" id="R2SV43"/>
<dbReference type="SMART" id="SM00862">
    <property type="entry name" value="Trans_reg_C"/>
    <property type="match status" value="1"/>
</dbReference>
<feature type="domain" description="OmpR/PhoB-type" evidence="5">
    <location>
        <begin position="123"/>
        <end position="228"/>
    </location>
</feature>
<dbReference type="CDD" id="cd00383">
    <property type="entry name" value="trans_reg_C"/>
    <property type="match status" value="1"/>
</dbReference>
<dbReference type="PROSITE" id="PS51755">
    <property type="entry name" value="OMPR_PHOB"/>
    <property type="match status" value="1"/>
</dbReference>
<evidence type="ECO:0000313" key="9">
    <source>
        <dbReference type="Proteomes" id="UP000014197"/>
    </source>
</evidence>
<dbReference type="InterPro" id="IPR001867">
    <property type="entry name" value="OmpR/PhoB-type_DNA-bd"/>
</dbReference>
<dbReference type="EMBL" id="ASVY01000003">
    <property type="protein sequence ID" value="EOT60177.1"/>
    <property type="molecule type" value="Genomic_DNA"/>
</dbReference>
<dbReference type="Pfam" id="PF00486">
    <property type="entry name" value="Trans_reg_C"/>
    <property type="match status" value="1"/>
</dbReference>
<dbReference type="Proteomes" id="UP000014197">
    <property type="component" value="Unassembled WGS sequence"/>
</dbReference>
<sequence length="239" mass="28004">MKNIGLYHFENPSSLYIDVLKEKKYTLLPLEKYTTEAKQTKLEAIILDHSGESLGESVEQISEMLFTIKKSEVPFVFILLRESTQVERLIYLQLGATIVFDQHIKPREFGEIISNVLHQRTKSDQLMIQEKEEKQIQLNDYNHSICLENGNEISLTRLEYRLVSYLNDKQGKGATYEEIYKVLWDKEIENKRYQVANLVFHIRTKIEENTAKPKYLKTIRTIGYALVHESTQKNNKGMN</sequence>
<keyword evidence="2 4" id="KW-0238">DNA-binding</keyword>
<dbReference type="EMBL" id="AJAR01000016">
    <property type="protein sequence ID" value="EOH96681.1"/>
    <property type="molecule type" value="Genomic_DNA"/>
</dbReference>
<feature type="DNA-binding region" description="OmpR/PhoB-type" evidence="4">
    <location>
        <begin position="123"/>
        <end position="228"/>
    </location>
</feature>
<evidence type="ECO:0000313" key="7">
    <source>
        <dbReference type="EMBL" id="EOT60177.1"/>
    </source>
</evidence>
<organism evidence="6 8">
    <name type="scientific">Enterococcus haemoperoxidus ATCC BAA-382</name>
    <dbReference type="NCBI Taxonomy" id="1158608"/>
    <lineage>
        <taxon>Bacteria</taxon>
        <taxon>Bacillati</taxon>
        <taxon>Bacillota</taxon>
        <taxon>Bacilli</taxon>
        <taxon>Lactobacillales</taxon>
        <taxon>Enterococcaceae</taxon>
        <taxon>Enterococcus</taxon>
    </lineage>
</organism>
<evidence type="ECO:0000256" key="2">
    <source>
        <dbReference type="ARBA" id="ARBA00023125"/>
    </source>
</evidence>
<reference evidence="7 9" key="2">
    <citation type="submission" date="2013-03" db="EMBL/GenBank/DDBJ databases">
        <title>The Genome Sequence of Enterococcus haemoperoxidus BAA-382 (PacBio/Illumina hybrid assembly).</title>
        <authorList>
            <consortium name="The Broad Institute Genomics Platform"/>
            <consortium name="The Broad Institute Genome Sequencing Center for Infectious Disease"/>
            <person name="Earl A."/>
            <person name="Russ C."/>
            <person name="Gilmore M."/>
            <person name="Surin D."/>
            <person name="Walker B."/>
            <person name="Young S."/>
            <person name="Zeng Q."/>
            <person name="Gargeya S."/>
            <person name="Fitzgerald M."/>
            <person name="Haas B."/>
            <person name="Abouelleil A."/>
            <person name="Allen A.W."/>
            <person name="Alvarado L."/>
            <person name="Arachchi H.M."/>
            <person name="Berlin A.M."/>
            <person name="Chapman S.B."/>
            <person name="Gainer-Dewar J."/>
            <person name="Goldberg J."/>
            <person name="Griggs A."/>
            <person name="Gujja S."/>
            <person name="Hansen M."/>
            <person name="Howarth C."/>
            <person name="Imamovic A."/>
            <person name="Ireland A."/>
            <person name="Larimer J."/>
            <person name="McCowan C."/>
            <person name="Murphy C."/>
            <person name="Pearson M."/>
            <person name="Poon T.W."/>
            <person name="Priest M."/>
            <person name="Roberts A."/>
            <person name="Saif S."/>
            <person name="Shea T."/>
            <person name="Sisk P."/>
            <person name="Sykes S."/>
            <person name="Wortman J."/>
            <person name="Nusbaum C."/>
            <person name="Birren B."/>
        </authorList>
    </citation>
    <scope>NUCLEOTIDE SEQUENCE [LARGE SCALE GENOMIC DNA]</scope>
    <source>
        <strain evidence="7 9">ATCC BAA-382</strain>
    </source>
</reference>
<evidence type="ECO:0000259" key="5">
    <source>
        <dbReference type="PROSITE" id="PS51755"/>
    </source>
</evidence>
<protein>
    <recommendedName>
        <fullName evidence="5">OmpR/PhoB-type domain-containing protein</fullName>
    </recommendedName>
</protein>
<dbReference type="InterPro" id="IPR016032">
    <property type="entry name" value="Sig_transdc_resp-reg_C-effctor"/>
</dbReference>
<evidence type="ECO:0000313" key="6">
    <source>
        <dbReference type="EMBL" id="EOH96681.1"/>
    </source>
</evidence>
<dbReference type="RefSeq" id="WP_010762048.1">
    <property type="nucleotide sequence ID" value="NZ_KB946316.1"/>
</dbReference>
<dbReference type="Gene3D" id="1.10.10.10">
    <property type="entry name" value="Winged helix-like DNA-binding domain superfamily/Winged helix DNA-binding domain"/>
    <property type="match status" value="1"/>
</dbReference>
<dbReference type="SUPFAM" id="SSF46894">
    <property type="entry name" value="C-terminal effector domain of the bipartite response regulators"/>
    <property type="match status" value="1"/>
</dbReference>
<dbReference type="eggNOG" id="COG0745">
    <property type="taxonomic scope" value="Bacteria"/>
</dbReference>
<name>R2SV43_9ENTE</name>
<evidence type="ECO:0000256" key="1">
    <source>
        <dbReference type="ARBA" id="ARBA00023015"/>
    </source>
</evidence>
<dbReference type="OrthoDB" id="9787103at2"/>
<dbReference type="STRING" id="155618.RV06_GL000914"/>
<dbReference type="GO" id="GO:0000160">
    <property type="term" value="P:phosphorelay signal transduction system"/>
    <property type="evidence" value="ECO:0007669"/>
    <property type="project" value="InterPro"/>
</dbReference>
<evidence type="ECO:0000256" key="4">
    <source>
        <dbReference type="PROSITE-ProRule" id="PRU01091"/>
    </source>
</evidence>
<keyword evidence="3" id="KW-0804">Transcription</keyword>
<keyword evidence="1" id="KW-0805">Transcription regulation</keyword>
<gene>
    <name evidence="7" type="ORF">I583_02812</name>
    <name evidence="6" type="ORF">UAW_01846</name>
</gene>
<accession>R2SV43</accession>
<reference evidence="6 8" key="1">
    <citation type="submission" date="2013-02" db="EMBL/GenBank/DDBJ databases">
        <title>The Genome Sequence of Enterococcus haemoperoxidus BAA-382.</title>
        <authorList>
            <consortium name="The Broad Institute Genome Sequencing Platform"/>
            <consortium name="The Broad Institute Genome Sequencing Center for Infectious Disease"/>
            <person name="Earl A.M."/>
            <person name="Gilmore M.S."/>
            <person name="Lebreton F."/>
            <person name="Walker B."/>
            <person name="Young S.K."/>
            <person name="Zeng Q."/>
            <person name="Gargeya S."/>
            <person name="Fitzgerald M."/>
            <person name="Haas B."/>
            <person name="Abouelleil A."/>
            <person name="Alvarado L."/>
            <person name="Arachchi H.M."/>
            <person name="Berlin A.M."/>
            <person name="Chapman S.B."/>
            <person name="Dewar J."/>
            <person name="Goldberg J."/>
            <person name="Griggs A."/>
            <person name="Gujja S."/>
            <person name="Hansen M."/>
            <person name="Howarth C."/>
            <person name="Imamovic A."/>
            <person name="Larimer J."/>
            <person name="McCowan C."/>
            <person name="Murphy C."/>
            <person name="Neiman D."/>
            <person name="Pearson M."/>
            <person name="Priest M."/>
            <person name="Roberts A."/>
            <person name="Saif S."/>
            <person name="Shea T."/>
            <person name="Sisk P."/>
            <person name="Sykes S."/>
            <person name="Wortman J."/>
            <person name="Nusbaum C."/>
            <person name="Birren B."/>
        </authorList>
    </citation>
    <scope>NUCLEOTIDE SEQUENCE [LARGE SCALE GENOMIC DNA]</scope>
    <source>
        <strain evidence="6 8">ATCC BAA-382</strain>
    </source>
</reference>
<dbReference type="PATRIC" id="fig|1158608.3.peg.1820"/>
<dbReference type="InterPro" id="IPR036388">
    <property type="entry name" value="WH-like_DNA-bd_sf"/>
</dbReference>
<dbReference type="GO" id="GO:0003677">
    <property type="term" value="F:DNA binding"/>
    <property type="evidence" value="ECO:0007669"/>
    <property type="project" value="UniProtKB-UniRule"/>
</dbReference>
<evidence type="ECO:0000313" key="8">
    <source>
        <dbReference type="Proteomes" id="UP000013858"/>
    </source>
</evidence>
<dbReference type="Proteomes" id="UP000013858">
    <property type="component" value="Unassembled WGS sequence"/>
</dbReference>
<keyword evidence="9" id="KW-1185">Reference proteome</keyword>
<dbReference type="GO" id="GO:0006355">
    <property type="term" value="P:regulation of DNA-templated transcription"/>
    <property type="evidence" value="ECO:0007669"/>
    <property type="project" value="InterPro"/>
</dbReference>
<comment type="caution">
    <text evidence="6">The sequence shown here is derived from an EMBL/GenBank/DDBJ whole genome shotgun (WGS) entry which is preliminary data.</text>
</comment>
<evidence type="ECO:0000256" key="3">
    <source>
        <dbReference type="ARBA" id="ARBA00023163"/>
    </source>
</evidence>
<proteinExistence type="predicted"/>